<accession>A0ABQ9V672</accession>
<dbReference type="InterPro" id="IPR020162">
    <property type="entry name" value="Cend1"/>
</dbReference>
<evidence type="ECO:0000313" key="3">
    <source>
        <dbReference type="Proteomes" id="UP001266305"/>
    </source>
</evidence>
<comment type="caution">
    <text evidence="2">The sequence shown here is derived from an EMBL/GenBank/DDBJ whole genome shotgun (WGS) entry which is preliminary data.</text>
</comment>
<keyword evidence="3" id="KW-1185">Reference proteome</keyword>
<dbReference type="PANTHER" id="PTHR36683:SF1">
    <property type="entry name" value="CELL CYCLE EXIT AND NEURONAL DIFFERENTIATION PROTEIN 1"/>
    <property type="match status" value="1"/>
</dbReference>
<name>A0ABQ9V672_SAGOE</name>
<dbReference type="EMBL" id="JASSZA010000008">
    <property type="protein sequence ID" value="KAK2104863.1"/>
    <property type="molecule type" value="Genomic_DNA"/>
</dbReference>
<evidence type="ECO:0000256" key="1">
    <source>
        <dbReference type="SAM" id="MobiDB-lite"/>
    </source>
</evidence>
<feature type="region of interest" description="Disordered" evidence="1">
    <location>
        <begin position="1"/>
        <end position="127"/>
    </location>
</feature>
<evidence type="ECO:0000313" key="2">
    <source>
        <dbReference type="EMBL" id="KAK2104863.1"/>
    </source>
</evidence>
<organism evidence="2 3">
    <name type="scientific">Saguinus oedipus</name>
    <name type="common">Cotton-top tamarin</name>
    <name type="synonym">Oedipomidas oedipus</name>
    <dbReference type="NCBI Taxonomy" id="9490"/>
    <lineage>
        <taxon>Eukaryota</taxon>
        <taxon>Metazoa</taxon>
        <taxon>Chordata</taxon>
        <taxon>Craniata</taxon>
        <taxon>Vertebrata</taxon>
        <taxon>Euteleostomi</taxon>
        <taxon>Mammalia</taxon>
        <taxon>Eutheria</taxon>
        <taxon>Euarchontoglires</taxon>
        <taxon>Primates</taxon>
        <taxon>Haplorrhini</taxon>
        <taxon>Platyrrhini</taxon>
        <taxon>Cebidae</taxon>
        <taxon>Callitrichinae</taxon>
        <taxon>Saguinus</taxon>
    </lineage>
</organism>
<feature type="compositionally biased region" description="Low complexity" evidence="1">
    <location>
        <begin position="16"/>
        <end position="29"/>
    </location>
</feature>
<reference evidence="2 3" key="1">
    <citation type="submission" date="2023-05" db="EMBL/GenBank/DDBJ databases">
        <title>B98-5 Cell Line De Novo Hybrid Assembly: An Optical Mapping Approach.</title>
        <authorList>
            <person name="Kananen K."/>
            <person name="Auerbach J.A."/>
            <person name="Kautto E."/>
            <person name="Blachly J.S."/>
        </authorList>
    </citation>
    <scope>NUCLEOTIDE SEQUENCE [LARGE SCALE GENOMIC DNA]</scope>
    <source>
        <strain evidence="2">B95-8</strain>
        <tissue evidence="2">Cell line</tissue>
    </source>
</reference>
<dbReference type="Pfam" id="PF15677">
    <property type="entry name" value="CEND1"/>
    <property type="match status" value="1"/>
</dbReference>
<proteinExistence type="predicted"/>
<protein>
    <submittedName>
        <fullName evidence="2">Uncharacterized protein</fullName>
    </submittedName>
</protein>
<gene>
    <name evidence="2" type="ORF">P7K49_018719</name>
</gene>
<dbReference type="Proteomes" id="UP001266305">
    <property type="component" value="Unassembled WGS sequence"/>
</dbReference>
<sequence length="153" mass="15649">MESRGAPASSPKLDTKALQATTKAKAPLLHPAADGKPPWPRPGRGRPRLRSSSPTTAPARETPAKADPALLSKHSNLKVSPTAPTAPTGPSSDNATPEPKGPGDGAEEEEAASGGPGGQGPWSCQNLNPVLAGGVAVVNIFSVWPSWSRKDNI</sequence>
<feature type="compositionally biased region" description="Low complexity" evidence="1">
    <location>
        <begin position="80"/>
        <end position="92"/>
    </location>
</feature>
<dbReference type="PANTHER" id="PTHR36683">
    <property type="entry name" value="CELL CYCLE EXIT AND NEURONAL DIFFERENTIATION PROTEIN 1"/>
    <property type="match status" value="1"/>
</dbReference>